<gene>
    <name evidence="9" type="ORF">SBRCBS47491_005454</name>
</gene>
<evidence type="ECO:0000313" key="10">
    <source>
        <dbReference type="Proteomes" id="UP001642406"/>
    </source>
</evidence>
<dbReference type="InterPro" id="IPR003819">
    <property type="entry name" value="TauD/TfdA-like"/>
</dbReference>
<dbReference type="InterPro" id="IPR051323">
    <property type="entry name" value="AtsK-like"/>
</dbReference>
<dbReference type="EMBL" id="CAWUHC010000047">
    <property type="protein sequence ID" value="CAK7224162.1"/>
    <property type="molecule type" value="Genomic_DNA"/>
</dbReference>
<evidence type="ECO:0000256" key="3">
    <source>
        <dbReference type="ARBA" id="ARBA00022723"/>
    </source>
</evidence>
<comment type="caution">
    <text evidence="9">The sequence shown here is derived from an EMBL/GenBank/DDBJ whole genome shotgun (WGS) entry which is preliminary data.</text>
</comment>
<proteinExistence type="inferred from homology"/>
<evidence type="ECO:0000259" key="8">
    <source>
        <dbReference type="Pfam" id="PF02668"/>
    </source>
</evidence>
<dbReference type="SUPFAM" id="SSF51197">
    <property type="entry name" value="Clavaminate synthase-like"/>
    <property type="match status" value="1"/>
</dbReference>
<name>A0ABP0BXH4_9PEZI</name>
<evidence type="ECO:0000256" key="7">
    <source>
        <dbReference type="SAM" id="MobiDB-lite"/>
    </source>
</evidence>
<dbReference type="PANTHER" id="PTHR30468:SF28">
    <property type="entry name" value="ALPHA-KETOGLUTARATE-DEPENDENT TAURINE DIOXYGENASE (AFU_ORTHOLOGUE AFUA_8G02210)-RELATED"/>
    <property type="match status" value="1"/>
</dbReference>
<organism evidence="9 10">
    <name type="scientific">Sporothrix bragantina</name>
    <dbReference type="NCBI Taxonomy" id="671064"/>
    <lineage>
        <taxon>Eukaryota</taxon>
        <taxon>Fungi</taxon>
        <taxon>Dikarya</taxon>
        <taxon>Ascomycota</taxon>
        <taxon>Pezizomycotina</taxon>
        <taxon>Sordariomycetes</taxon>
        <taxon>Sordariomycetidae</taxon>
        <taxon>Ophiostomatales</taxon>
        <taxon>Ophiostomataceae</taxon>
        <taxon>Sporothrix</taxon>
    </lineage>
</organism>
<evidence type="ECO:0000256" key="2">
    <source>
        <dbReference type="ARBA" id="ARBA00005896"/>
    </source>
</evidence>
<feature type="compositionally biased region" description="Polar residues" evidence="7">
    <location>
        <begin position="493"/>
        <end position="521"/>
    </location>
</feature>
<dbReference type="Proteomes" id="UP001642406">
    <property type="component" value="Unassembled WGS sequence"/>
</dbReference>
<protein>
    <recommendedName>
        <fullName evidence="8">TauD/TfdA-like domain-containing protein</fullName>
    </recommendedName>
</protein>
<evidence type="ECO:0000256" key="5">
    <source>
        <dbReference type="ARBA" id="ARBA00023002"/>
    </source>
</evidence>
<comment type="similarity">
    <text evidence="2">Belongs to the TfdA dioxygenase family.</text>
</comment>
<reference evidence="9 10" key="1">
    <citation type="submission" date="2024-01" db="EMBL/GenBank/DDBJ databases">
        <authorList>
            <person name="Allen C."/>
            <person name="Tagirdzhanova G."/>
        </authorList>
    </citation>
    <scope>NUCLEOTIDE SEQUENCE [LARGE SCALE GENOMIC DNA]</scope>
</reference>
<keyword evidence="10" id="KW-1185">Reference proteome</keyword>
<evidence type="ECO:0000256" key="1">
    <source>
        <dbReference type="ARBA" id="ARBA00001954"/>
    </source>
</evidence>
<evidence type="ECO:0000256" key="4">
    <source>
        <dbReference type="ARBA" id="ARBA00022964"/>
    </source>
</evidence>
<evidence type="ECO:0000256" key="6">
    <source>
        <dbReference type="ARBA" id="ARBA00023004"/>
    </source>
</evidence>
<sequence length="768" mass="79045">MITATVPSREPSITALSIPKTPDPSRKPIFVESVFETDLPLGTTTVDGTINACIMPTGVSVQSMVRCWASDAMPDKPTCAYQSIKNAETVTLPPGLVTACSVDVTVKGTTVVMPSQTLPNYDATQPTVVSHTPVAVVPQTVEQPSLTPTNSGVPVVFLTTAVVIQSSTITFNGVQPTDGFNLGVVGSHARGPDQVVTVGSNTFTVNPSQVIGMGTTVNKPYWAGDDDSGNGGVYAAQPTSTVLNGMSVQVSGHSVQIDGTAFSIPSQPSAGIVHGTQTVYLGPDGVVAGGETLRVSPIAVSAGGNANGGNGATGVGSGGQVGGSEVVVAGGTVLTMDDTHIVANGQTIVYNGATPTVLTVAGDTITIVPPASPNGGGSAHVVIHGTTMAAPASGSTHYEMIGGATFTELNPSVVVLNGHSYTVGAAAAKTTDATGGVVGGATPTTTVVGGETVTIGTDGVTVGGSLTFKYPFMTAPTITITPKASTAGMAEATTASDNGPKTPVGGSQSNGNIASGSSSKNAASQPLVAPVLALSAMGSMMATFLFAYFKDIGAPAQKAFARYFGPLQVHPVGAHVKDHLEFHNIYMGPDNEYRARRRDNRLATRYEHQPPGITLLTLLSVPPVGSNTAWASATAAYVRLSPPIQALLEGLRAEHGGFPQAESARAPGDGQKSLFVNPGFTKRIMGLKNEESDALLQLLSKHITYGQEFQVRVKWEEGTVALWDNWVTSHTVISDYNVYNPQEGLRHSVWLTTLADKPSGVRGLESTW</sequence>
<dbReference type="Pfam" id="PF02668">
    <property type="entry name" value="TauD"/>
    <property type="match status" value="1"/>
</dbReference>
<evidence type="ECO:0000313" key="9">
    <source>
        <dbReference type="EMBL" id="CAK7224162.1"/>
    </source>
</evidence>
<keyword evidence="4" id="KW-0223">Dioxygenase</keyword>
<dbReference type="PANTHER" id="PTHR30468">
    <property type="entry name" value="ALPHA-KETOGLUTARATE-DEPENDENT SULFONATE DIOXYGENASE"/>
    <property type="match status" value="1"/>
</dbReference>
<keyword evidence="3" id="KW-0479">Metal-binding</keyword>
<feature type="region of interest" description="Disordered" evidence="7">
    <location>
        <begin position="489"/>
        <end position="521"/>
    </location>
</feature>
<keyword evidence="5" id="KW-0560">Oxidoreductase</keyword>
<feature type="domain" description="TauD/TfdA-like" evidence="8">
    <location>
        <begin position="539"/>
        <end position="736"/>
    </location>
</feature>
<accession>A0ABP0BXH4</accession>
<keyword evidence="6" id="KW-0408">Iron</keyword>
<dbReference type="Gene3D" id="3.60.130.10">
    <property type="entry name" value="Clavaminate synthase-like"/>
    <property type="match status" value="1"/>
</dbReference>
<comment type="cofactor">
    <cofactor evidence="1">
        <name>Fe(2+)</name>
        <dbReference type="ChEBI" id="CHEBI:29033"/>
    </cofactor>
</comment>
<dbReference type="InterPro" id="IPR042098">
    <property type="entry name" value="TauD-like_sf"/>
</dbReference>